<organism evidence="1 2">
    <name type="scientific">Terrapene triunguis</name>
    <name type="common">Three-toed box turtle</name>
    <dbReference type="NCBI Taxonomy" id="2587831"/>
    <lineage>
        <taxon>Eukaryota</taxon>
        <taxon>Metazoa</taxon>
        <taxon>Chordata</taxon>
        <taxon>Craniata</taxon>
        <taxon>Vertebrata</taxon>
        <taxon>Euteleostomi</taxon>
        <taxon>Archelosauria</taxon>
        <taxon>Testudinata</taxon>
        <taxon>Testudines</taxon>
        <taxon>Cryptodira</taxon>
        <taxon>Durocryptodira</taxon>
        <taxon>Testudinoidea</taxon>
        <taxon>Emydidae</taxon>
        <taxon>Terrapene</taxon>
    </lineage>
</organism>
<protein>
    <submittedName>
        <fullName evidence="1">Uncharacterized protein</fullName>
    </submittedName>
</protein>
<reference evidence="1" key="1">
    <citation type="submission" date="2025-08" db="UniProtKB">
        <authorList>
            <consortium name="Ensembl"/>
        </authorList>
    </citation>
    <scope>IDENTIFICATION</scope>
</reference>
<proteinExistence type="predicted"/>
<dbReference type="Ensembl" id="ENSTMTT00000000569.1">
    <property type="protein sequence ID" value="ENSTMTP00000000555.1"/>
    <property type="gene ID" value="ENSTMTG00000000473.1"/>
</dbReference>
<name>A0A674HW51_9SAUR</name>
<dbReference type="InParanoid" id="A0A674HW51"/>
<dbReference type="AlphaFoldDB" id="A0A674HW51"/>
<reference evidence="1" key="2">
    <citation type="submission" date="2025-09" db="UniProtKB">
        <authorList>
            <consortium name="Ensembl"/>
        </authorList>
    </citation>
    <scope>IDENTIFICATION</scope>
</reference>
<sequence length="106" mass="11729">GVEIKPKCILALVVRSFGELPVLRLHSSSRQKPAAPLLRSCSGLRSKALLLTLTRANLCERKSYLFWKANSPLPCVCSQGDHFQFLGELKLSKCTSAPPVPKQRKI</sequence>
<dbReference type="Proteomes" id="UP000472274">
    <property type="component" value="Unplaced"/>
</dbReference>
<keyword evidence="2" id="KW-1185">Reference proteome</keyword>
<evidence type="ECO:0000313" key="1">
    <source>
        <dbReference type="Ensembl" id="ENSTMTP00000000555.1"/>
    </source>
</evidence>
<accession>A0A674HW51</accession>
<evidence type="ECO:0000313" key="2">
    <source>
        <dbReference type="Proteomes" id="UP000472274"/>
    </source>
</evidence>